<protein>
    <submittedName>
        <fullName evidence="1">Uncharacterized protein</fullName>
    </submittedName>
</protein>
<gene>
    <name evidence="1" type="ORF">HAX54_016552</name>
</gene>
<organism evidence="1 2">
    <name type="scientific">Datura stramonium</name>
    <name type="common">Jimsonweed</name>
    <name type="synonym">Common thornapple</name>
    <dbReference type="NCBI Taxonomy" id="4076"/>
    <lineage>
        <taxon>Eukaryota</taxon>
        <taxon>Viridiplantae</taxon>
        <taxon>Streptophyta</taxon>
        <taxon>Embryophyta</taxon>
        <taxon>Tracheophyta</taxon>
        <taxon>Spermatophyta</taxon>
        <taxon>Magnoliopsida</taxon>
        <taxon>eudicotyledons</taxon>
        <taxon>Gunneridae</taxon>
        <taxon>Pentapetalae</taxon>
        <taxon>asterids</taxon>
        <taxon>lamiids</taxon>
        <taxon>Solanales</taxon>
        <taxon>Solanaceae</taxon>
        <taxon>Solanoideae</taxon>
        <taxon>Datureae</taxon>
        <taxon>Datura</taxon>
    </lineage>
</organism>
<sequence>MNCLRIPSPILLKISTNKFRWQHYKSKPFWLVEQQQQHYNAKLATGFVKGKRSVLISPIRAVVDIPFLLAANSPAAAPRDLSVLLQTSGVMLFMYWITNFVVPQFILKDLQDDDSTTNNNKADENDLP</sequence>
<name>A0ABS8S021_DATST</name>
<accession>A0ABS8S021</accession>
<proteinExistence type="predicted"/>
<evidence type="ECO:0000313" key="1">
    <source>
        <dbReference type="EMBL" id="MCD7452445.1"/>
    </source>
</evidence>
<dbReference type="EMBL" id="JACEIK010000207">
    <property type="protein sequence ID" value="MCD7452445.1"/>
    <property type="molecule type" value="Genomic_DNA"/>
</dbReference>
<comment type="caution">
    <text evidence="1">The sequence shown here is derived from an EMBL/GenBank/DDBJ whole genome shotgun (WGS) entry which is preliminary data.</text>
</comment>
<dbReference type="Proteomes" id="UP000823775">
    <property type="component" value="Unassembled WGS sequence"/>
</dbReference>
<reference evidence="1 2" key="1">
    <citation type="journal article" date="2021" name="BMC Genomics">
        <title>Datura genome reveals duplications of psychoactive alkaloid biosynthetic genes and high mutation rate following tissue culture.</title>
        <authorList>
            <person name="Rajewski A."/>
            <person name="Carter-House D."/>
            <person name="Stajich J."/>
            <person name="Litt A."/>
        </authorList>
    </citation>
    <scope>NUCLEOTIDE SEQUENCE [LARGE SCALE GENOMIC DNA]</scope>
    <source>
        <strain evidence="1">AR-01</strain>
    </source>
</reference>
<dbReference type="PANTHER" id="PTHR37196:SF2">
    <property type="entry name" value="TRANSMEMBRANE PROTEIN"/>
    <property type="match status" value="1"/>
</dbReference>
<keyword evidence="2" id="KW-1185">Reference proteome</keyword>
<dbReference type="PANTHER" id="PTHR37196">
    <property type="entry name" value="TRANSMEMBRANE PROTEIN"/>
    <property type="match status" value="1"/>
</dbReference>
<evidence type="ECO:0000313" key="2">
    <source>
        <dbReference type="Proteomes" id="UP000823775"/>
    </source>
</evidence>